<feature type="compositionally biased region" description="Basic and acidic residues" evidence="1">
    <location>
        <begin position="186"/>
        <end position="205"/>
    </location>
</feature>
<dbReference type="EMBL" id="ML742312">
    <property type="protein sequence ID" value="KAE8145800.1"/>
    <property type="molecule type" value="Genomic_DNA"/>
</dbReference>
<feature type="region of interest" description="Disordered" evidence="1">
    <location>
        <begin position="186"/>
        <end position="283"/>
    </location>
</feature>
<feature type="region of interest" description="Disordered" evidence="1">
    <location>
        <begin position="99"/>
        <end position="119"/>
    </location>
</feature>
<organism evidence="2 3">
    <name type="scientific">Aspergillus avenaceus</name>
    <dbReference type="NCBI Taxonomy" id="36643"/>
    <lineage>
        <taxon>Eukaryota</taxon>
        <taxon>Fungi</taxon>
        <taxon>Dikarya</taxon>
        <taxon>Ascomycota</taxon>
        <taxon>Pezizomycotina</taxon>
        <taxon>Eurotiomycetes</taxon>
        <taxon>Eurotiomycetidae</taxon>
        <taxon>Eurotiales</taxon>
        <taxon>Aspergillaceae</taxon>
        <taxon>Aspergillus</taxon>
        <taxon>Aspergillus subgen. Circumdati</taxon>
    </lineage>
</organism>
<feature type="compositionally biased region" description="Polar residues" evidence="1">
    <location>
        <begin position="236"/>
        <end position="251"/>
    </location>
</feature>
<dbReference type="Proteomes" id="UP000325780">
    <property type="component" value="Unassembled WGS sequence"/>
</dbReference>
<accession>A0A5N6THR7</accession>
<feature type="compositionally biased region" description="Basic and acidic residues" evidence="1">
    <location>
        <begin position="254"/>
        <end position="271"/>
    </location>
</feature>
<gene>
    <name evidence="2" type="ORF">BDV25DRAFT_163824</name>
</gene>
<dbReference type="OrthoDB" id="4498011at2759"/>
<evidence type="ECO:0000313" key="2">
    <source>
        <dbReference type="EMBL" id="KAE8145800.1"/>
    </source>
</evidence>
<keyword evidence="3" id="KW-1185">Reference proteome</keyword>
<feature type="compositionally biased region" description="Basic and acidic residues" evidence="1">
    <location>
        <begin position="212"/>
        <end position="228"/>
    </location>
</feature>
<proteinExistence type="predicted"/>
<evidence type="ECO:0000256" key="1">
    <source>
        <dbReference type="SAM" id="MobiDB-lite"/>
    </source>
</evidence>
<sequence length="348" mass="41602">MEIRTKKLIKTHIFGACICSSFRRRDPTVLCIQHARPERQRKVNQPRCRILETREPKPPKPPSSITIRRSSPIRSRTLRFRLPFLDSVARLEREAQPDFEWESVSESDASLESDSEDTWELEDQDEFSRLFIVDHPDNEGRMYRRVIRSPSPKPRSIRAMPRVGIQLDHGENDPEVYYRYPRPRQRLGDIRPPRERTLVPEREPPRQGARLVEIHNDHIVSRSKERGRSPRRRQVRFSNNVEYVTSTNKAQGNKMREHERDRARSPDDHYSQSRHSGTRHTRPRIIHEGNNDLLETAENVYKEAWRPHKRESLLRNSNGSGSWRRCWRQADERVRYSRDQQQYGQRWR</sequence>
<name>A0A5N6THR7_ASPAV</name>
<protein>
    <submittedName>
        <fullName evidence="2">Uncharacterized protein</fullName>
    </submittedName>
</protein>
<reference evidence="2 3" key="1">
    <citation type="submission" date="2019-04" db="EMBL/GenBank/DDBJ databases">
        <title>Friends and foes A comparative genomics study of 23 Aspergillus species from section Flavi.</title>
        <authorList>
            <consortium name="DOE Joint Genome Institute"/>
            <person name="Kjaerbolling I."/>
            <person name="Vesth T."/>
            <person name="Frisvad J.C."/>
            <person name="Nybo J.L."/>
            <person name="Theobald S."/>
            <person name="Kildgaard S."/>
            <person name="Isbrandt T."/>
            <person name="Kuo A."/>
            <person name="Sato A."/>
            <person name="Lyhne E.K."/>
            <person name="Kogle M.E."/>
            <person name="Wiebenga A."/>
            <person name="Kun R.S."/>
            <person name="Lubbers R.J."/>
            <person name="Makela M.R."/>
            <person name="Barry K."/>
            <person name="Chovatia M."/>
            <person name="Clum A."/>
            <person name="Daum C."/>
            <person name="Haridas S."/>
            <person name="He G."/>
            <person name="LaButti K."/>
            <person name="Lipzen A."/>
            <person name="Mondo S."/>
            <person name="Riley R."/>
            <person name="Salamov A."/>
            <person name="Simmons B.A."/>
            <person name="Magnuson J.K."/>
            <person name="Henrissat B."/>
            <person name="Mortensen U.H."/>
            <person name="Larsen T.O."/>
            <person name="Devries R.P."/>
            <person name="Grigoriev I.V."/>
            <person name="Machida M."/>
            <person name="Baker S.E."/>
            <person name="Andersen M.R."/>
        </authorList>
    </citation>
    <scope>NUCLEOTIDE SEQUENCE [LARGE SCALE GENOMIC DNA]</scope>
    <source>
        <strain evidence="2 3">IBT 18842</strain>
    </source>
</reference>
<evidence type="ECO:0000313" key="3">
    <source>
        <dbReference type="Proteomes" id="UP000325780"/>
    </source>
</evidence>
<dbReference type="AlphaFoldDB" id="A0A5N6THR7"/>